<evidence type="ECO:0000256" key="3">
    <source>
        <dbReference type="ARBA" id="ARBA00023002"/>
    </source>
</evidence>
<gene>
    <name evidence="7" type="ORF">H0P51_09715</name>
</gene>
<sequence>MKFCLEYPSDVPTATADFMSPEAMIRVAKAAESAGFDGLCLSDHPAPSAKWRHSGGHDTFDVAVALGFFAAATKRIRLITNLWVLPFRNPYLSAKALTSLDIVSGGRLTAGVGAGYLRSEFAALGVAFDRRAALLDEALHALVDIWTNPDRGFSGEEFTAHGPMWLQRPVQTPHPPLWIGGNSAAARRRVVSHGQGWCPVIAPPSMATSIRTETIDGVRSFEAAVRRLDDQLEAAGRRRGSVDIQIEAPKFDFSSAAATAHAIDDLNELSDAGATWALVHVDASSVNAALDYIAGFAETVARETHGRTEHRKPPNEFKSPVDPTGSMSAPA</sequence>
<evidence type="ECO:0000313" key="8">
    <source>
        <dbReference type="Proteomes" id="UP000510682"/>
    </source>
</evidence>
<accession>A0A7D6EBH9</accession>
<evidence type="ECO:0000256" key="5">
    <source>
        <dbReference type="SAM" id="MobiDB-lite"/>
    </source>
</evidence>
<protein>
    <submittedName>
        <fullName evidence="7">TIGR03619 family F420-dependent LLM class oxidoreductase</fullName>
        <ecNumber evidence="7">1.-.-.-</ecNumber>
    </submittedName>
</protein>
<proteinExistence type="predicted"/>
<dbReference type="Gene3D" id="3.20.20.30">
    <property type="entry name" value="Luciferase-like domain"/>
    <property type="match status" value="1"/>
</dbReference>
<feature type="region of interest" description="Disordered" evidence="5">
    <location>
        <begin position="303"/>
        <end position="331"/>
    </location>
</feature>
<dbReference type="PANTHER" id="PTHR42847:SF4">
    <property type="entry name" value="ALKANESULFONATE MONOOXYGENASE-RELATED"/>
    <property type="match status" value="1"/>
</dbReference>
<keyword evidence="4" id="KW-0503">Monooxygenase</keyword>
<keyword evidence="2" id="KW-0288">FMN</keyword>
<evidence type="ECO:0000313" key="7">
    <source>
        <dbReference type="EMBL" id="QLL09125.1"/>
    </source>
</evidence>
<dbReference type="EMBL" id="CP059165">
    <property type="protein sequence ID" value="QLL09125.1"/>
    <property type="molecule type" value="Genomic_DNA"/>
</dbReference>
<evidence type="ECO:0000256" key="2">
    <source>
        <dbReference type="ARBA" id="ARBA00022643"/>
    </source>
</evidence>
<dbReference type="RefSeq" id="WP_180917710.1">
    <property type="nucleotide sequence ID" value="NZ_CP059165.1"/>
</dbReference>
<dbReference type="PANTHER" id="PTHR42847">
    <property type="entry name" value="ALKANESULFONATE MONOOXYGENASE"/>
    <property type="match status" value="1"/>
</dbReference>
<reference evidence="8" key="3">
    <citation type="submission" date="2023-07" db="EMBL/GenBank/DDBJ databases">
        <title>Description of Mycobacterium gordonae subsp. intergordonae subsp.nov. and Mycobacterium gordonae subsp. gordonae subsp. nov.</title>
        <authorList>
            <person name="Huang H."/>
        </authorList>
    </citation>
    <scope>NUCLEOTIDE SEQUENCE [LARGE SCALE GENOMIC DNA]</scope>
    <source>
        <strain evidence="8">24</strain>
    </source>
</reference>
<dbReference type="NCBIfam" id="TIGR03619">
    <property type="entry name" value="F420_Rv2161c"/>
    <property type="match status" value="1"/>
</dbReference>
<feature type="domain" description="Luciferase-like" evidence="6">
    <location>
        <begin position="16"/>
        <end position="225"/>
    </location>
</feature>
<dbReference type="GO" id="GO:0046306">
    <property type="term" value="P:alkanesulfonate catabolic process"/>
    <property type="evidence" value="ECO:0007669"/>
    <property type="project" value="TreeGrafter"/>
</dbReference>
<evidence type="ECO:0000256" key="1">
    <source>
        <dbReference type="ARBA" id="ARBA00022630"/>
    </source>
</evidence>
<dbReference type="InterPro" id="IPR036661">
    <property type="entry name" value="Luciferase-like_sf"/>
</dbReference>
<dbReference type="Proteomes" id="UP000510682">
    <property type="component" value="Chromosome"/>
</dbReference>
<keyword evidence="3 7" id="KW-0560">Oxidoreductase</keyword>
<feature type="compositionally biased region" description="Basic and acidic residues" evidence="5">
    <location>
        <begin position="303"/>
        <end position="315"/>
    </location>
</feature>
<dbReference type="AlphaFoldDB" id="A0A7D6EBH9"/>
<dbReference type="KEGG" id="mgor:H0P51_09715"/>
<keyword evidence="8" id="KW-1185">Reference proteome</keyword>
<evidence type="ECO:0000256" key="4">
    <source>
        <dbReference type="ARBA" id="ARBA00023033"/>
    </source>
</evidence>
<dbReference type="SUPFAM" id="SSF51679">
    <property type="entry name" value="Bacterial luciferase-like"/>
    <property type="match status" value="1"/>
</dbReference>
<dbReference type="EC" id="1.-.-.-" evidence="7"/>
<dbReference type="InterPro" id="IPR050172">
    <property type="entry name" value="SsuD_RutA_monooxygenase"/>
</dbReference>
<dbReference type="InterPro" id="IPR019921">
    <property type="entry name" value="Lucif-like_OxRdtase_Rv2161c"/>
</dbReference>
<organism evidence="7 8">
    <name type="scientific">Mycobacterium vicinigordonae</name>
    <dbReference type="NCBI Taxonomy" id="1719132"/>
    <lineage>
        <taxon>Bacteria</taxon>
        <taxon>Bacillati</taxon>
        <taxon>Actinomycetota</taxon>
        <taxon>Actinomycetes</taxon>
        <taxon>Mycobacteriales</taxon>
        <taxon>Mycobacteriaceae</taxon>
        <taxon>Mycobacterium</taxon>
    </lineage>
</organism>
<dbReference type="InterPro" id="IPR011251">
    <property type="entry name" value="Luciferase-like_dom"/>
</dbReference>
<dbReference type="Pfam" id="PF00296">
    <property type="entry name" value="Bac_luciferase"/>
    <property type="match status" value="1"/>
</dbReference>
<reference evidence="8" key="1">
    <citation type="submission" date="2020-07" db="EMBL/GenBank/DDBJ databases">
        <title>Description of Mycobacterium gordonae subsp. intergordonae subsp.nov. and Mycobacterium gordonae subsp. gordonae subsp. nov.</title>
        <authorList>
            <person name="Yu X."/>
        </authorList>
    </citation>
    <scope>NUCLEOTIDE SEQUENCE [LARGE SCALE GENOMIC DNA]</scope>
    <source>
        <strain evidence="8">24</strain>
    </source>
</reference>
<keyword evidence="1" id="KW-0285">Flavoprotein</keyword>
<name>A0A7D6EBH9_9MYCO</name>
<dbReference type="GO" id="GO:0008726">
    <property type="term" value="F:alkanesulfonate monooxygenase activity"/>
    <property type="evidence" value="ECO:0007669"/>
    <property type="project" value="TreeGrafter"/>
</dbReference>
<reference evidence="7 8" key="2">
    <citation type="submission" date="2020-07" db="EMBL/GenBank/DDBJ databases">
        <authorList>
            <person name="Yu X."/>
        </authorList>
    </citation>
    <scope>NUCLEOTIDE SEQUENCE [LARGE SCALE GENOMIC DNA]</scope>
    <source>
        <strain evidence="8">24</strain>
    </source>
</reference>
<evidence type="ECO:0000259" key="6">
    <source>
        <dbReference type="Pfam" id="PF00296"/>
    </source>
</evidence>